<comment type="catalytic activity">
    <reaction evidence="10">
        <text>chorismate + L-glutamine = anthranilate + pyruvate + L-glutamate + H(+)</text>
        <dbReference type="Rhea" id="RHEA:21732"/>
        <dbReference type="ChEBI" id="CHEBI:15361"/>
        <dbReference type="ChEBI" id="CHEBI:15378"/>
        <dbReference type="ChEBI" id="CHEBI:16567"/>
        <dbReference type="ChEBI" id="CHEBI:29748"/>
        <dbReference type="ChEBI" id="CHEBI:29985"/>
        <dbReference type="ChEBI" id="CHEBI:58359"/>
        <dbReference type="EC" id="4.1.3.27"/>
    </reaction>
</comment>
<gene>
    <name evidence="13" type="primary">pabB</name>
    <name evidence="13" type="ORF">JRV97_04520</name>
</gene>
<evidence type="ECO:0000256" key="5">
    <source>
        <dbReference type="ARBA" id="ARBA00022679"/>
    </source>
</evidence>
<dbReference type="Pfam" id="PF00425">
    <property type="entry name" value="Chorismate_bind"/>
    <property type="match status" value="1"/>
</dbReference>
<keyword evidence="5 13" id="KW-0808">Transferase</keyword>
<dbReference type="Proteomes" id="UP001232493">
    <property type="component" value="Chromosome"/>
</dbReference>
<sequence>MIEKLKIPFNLVDIFNSLEDKKNVVFLDSQKDKERLGKYSFLGLNPFLIFKAKNNKIILEDENEIKEYYSDNPFLDLKEIMKKYEIKNDTELPFIGGAMGFISYDSNKYIESIESKAIDDIGIYDIYFPFYDTVLIYDHNNEELYLFSQNEKKHNKIKNIVFNSKKYIPQEKNKLADIDIEFNMSKEYYLKSIKRIKEYIYQGDVYQINFTQRIETELIKSPEELFLDLRKINPAPFAAYINTGDFQIVSSSPERFIKLKNRYVETRPIKGTRPRTGDKEVDEKNKKELINSTKDKAELLMIVDLERNDLSKVCIPGSVKVPELFTLEEYATVYHLVSTVVGELKEDKDAIDLIMATFPGGSITGAPKIRAMEIIEELEPNKRGLYTGTIGYIGFDNSMDLNIVIRTIFCKDKKAYANFGGGIVWDSDSEMEYEESLSKGKALIKGLKMI</sequence>
<keyword evidence="8" id="KW-0456">Lyase</keyword>
<dbReference type="GO" id="GO:0046820">
    <property type="term" value="F:4-amino-4-deoxychorismate synthase activity"/>
    <property type="evidence" value="ECO:0007669"/>
    <property type="project" value="UniProtKB-EC"/>
</dbReference>
<dbReference type="InterPro" id="IPR005802">
    <property type="entry name" value="ADC_synth_comp_1"/>
</dbReference>
<dbReference type="InterPro" id="IPR006805">
    <property type="entry name" value="Anth_synth_I_N"/>
</dbReference>
<evidence type="ECO:0000313" key="13">
    <source>
        <dbReference type="EMBL" id="WGS65818.1"/>
    </source>
</evidence>
<keyword evidence="7" id="KW-0460">Magnesium</keyword>
<dbReference type="InterPro" id="IPR005801">
    <property type="entry name" value="ADC_synthase"/>
</dbReference>
<comment type="subunit">
    <text evidence="2">Heterotetramer consisting of two non-identical subunits: a beta subunit (TrpG) and a large alpha subunit (TrpE).</text>
</comment>
<organism evidence="13 14">
    <name type="scientific">Marinitoga aeolica</name>
    <dbReference type="NCBI Taxonomy" id="2809031"/>
    <lineage>
        <taxon>Bacteria</taxon>
        <taxon>Thermotogati</taxon>
        <taxon>Thermotogota</taxon>
        <taxon>Thermotogae</taxon>
        <taxon>Petrotogales</taxon>
        <taxon>Petrotogaceae</taxon>
        <taxon>Marinitoga</taxon>
    </lineage>
</organism>
<keyword evidence="14" id="KW-1185">Reference proteome</keyword>
<dbReference type="NCBIfam" id="TIGR00553">
    <property type="entry name" value="pabB"/>
    <property type="match status" value="1"/>
</dbReference>
<feature type="domain" description="Chorismate-utilising enzyme C-terminal" evidence="11">
    <location>
        <begin position="186"/>
        <end position="439"/>
    </location>
</feature>
<dbReference type="EC" id="2.6.1.85" evidence="3"/>
<dbReference type="InterPro" id="IPR019999">
    <property type="entry name" value="Anth_synth_I-like"/>
</dbReference>
<evidence type="ECO:0000256" key="6">
    <source>
        <dbReference type="ARBA" id="ARBA00022723"/>
    </source>
</evidence>
<dbReference type="Gene3D" id="3.60.120.10">
    <property type="entry name" value="Anthranilate synthase"/>
    <property type="match status" value="1"/>
</dbReference>
<accession>A0ABY8PT63</accession>
<dbReference type="EMBL" id="CP069362">
    <property type="protein sequence ID" value="WGS65818.1"/>
    <property type="molecule type" value="Genomic_DNA"/>
</dbReference>
<evidence type="ECO:0000256" key="4">
    <source>
        <dbReference type="ARBA" id="ARBA00020653"/>
    </source>
</evidence>
<keyword evidence="6" id="KW-0479">Metal-binding</keyword>
<dbReference type="PANTHER" id="PTHR11236">
    <property type="entry name" value="AMINOBENZOATE/ANTHRANILATE SYNTHASE"/>
    <property type="match status" value="1"/>
</dbReference>
<evidence type="ECO:0000256" key="2">
    <source>
        <dbReference type="ARBA" id="ARBA00011575"/>
    </source>
</evidence>
<evidence type="ECO:0000256" key="9">
    <source>
        <dbReference type="ARBA" id="ARBA00025634"/>
    </source>
</evidence>
<evidence type="ECO:0000256" key="1">
    <source>
        <dbReference type="ARBA" id="ARBA00001946"/>
    </source>
</evidence>
<protein>
    <recommendedName>
        <fullName evidence="4">Anthranilate synthase component 1</fullName>
        <ecNumber evidence="3">2.6.1.85</ecNumber>
    </recommendedName>
</protein>
<dbReference type="SUPFAM" id="SSF56322">
    <property type="entry name" value="ADC synthase"/>
    <property type="match status" value="1"/>
</dbReference>
<evidence type="ECO:0000259" key="11">
    <source>
        <dbReference type="Pfam" id="PF00425"/>
    </source>
</evidence>
<dbReference type="InterPro" id="IPR015890">
    <property type="entry name" value="Chorismate_C"/>
</dbReference>
<dbReference type="Pfam" id="PF04715">
    <property type="entry name" value="Anth_synt_I_N"/>
    <property type="match status" value="1"/>
</dbReference>
<proteinExistence type="predicted"/>
<evidence type="ECO:0000256" key="3">
    <source>
        <dbReference type="ARBA" id="ARBA00013139"/>
    </source>
</evidence>
<evidence type="ECO:0000259" key="12">
    <source>
        <dbReference type="Pfam" id="PF04715"/>
    </source>
</evidence>
<evidence type="ECO:0000256" key="10">
    <source>
        <dbReference type="ARBA" id="ARBA00047683"/>
    </source>
</evidence>
<evidence type="ECO:0000256" key="7">
    <source>
        <dbReference type="ARBA" id="ARBA00022842"/>
    </source>
</evidence>
<reference evidence="13 14" key="1">
    <citation type="submission" date="2021-02" db="EMBL/GenBank/DDBJ databases">
        <title>Characterization of Marinitoga sp. nov. str. BP5-C20A.</title>
        <authorList>
            <person name="Erauso G."/>
            <person name="Postec A."/>
        </authorList>
    </citation>
    <scope>NUCLEOTIDE SEQUENCE [LARGE SCALE GENOMIC DNA]</scope>
    <source>
        <strain evidence="13 14">BP5-C20A</strain>
    </source>
</reference>
<name>A0ABY8PT63_9BACT</name>
<dbReference type="PRINTS" id="PR00095">
    <property type="entry name" value="ANTSNTHASEI"/>
</dbReference>
<feature type="domain" description="Anthranilate synthase component I N-terminal" evidence="12">
    <location>
        <begin position="11"/>
        <end position="146"/>
    </location>
</feature>
<dbReference type="RefSeq" id="WP_281000613.1">
    <property type="nucleotide sequence ID" value="NZ_CP069362.1"/>
</dbReference>
<evidence type="ECO:0000313" key="14">
    <source>
        <dbReference type="Proteomes" id="UP001232493"/>
    </source>
</evidence>
<keyword evidence="13" id="KW-0032">Aminotransferase</keyword>
<dbReference type="PANTHER" id="PTHR11236:SF48">
    <property type="entry name" value="ISOCHORISMATE SYNTHASE MENF"/>
    <property type="match status" value="1"/>
</dbReference>
<comment type="function">
    <text evidence="9">Part of a heterotetrameric complex that catalyzes the two-step biosynthesis of anthranilate, an intermediate in the biosynthesis of L-tryptophan. In the first step, the glutamine-binding beta subunit (TrpG) of anthranilate synthase (AS) provides the glutamine amidotransferase activity which generates ammonia as a substrate that, along with chorismate, is used in the second step, catalyzed by the large alpha subunit of AS (TrpE) to produce anthranilate. In the absence of TrpG, TrpE can synthesize anthranilate directly from chorismate and high concentrations of ammonia.</text>
</comment>
<evidence type="ECO:0000256" key="8">
    <source>
        <dbReference type="ARBA" id="ARBA00023239"/>
    </source>
</evidence>
<comment type="cofactor">
    <cofactor evidence="1">
        <name>Mg(2+)</name>
        <dbReference type="ChEBI" id="CHEBI:18420"/>
    </cofactor>
</comment>